<keyword evidence="1" id="KW-0812">Transmembrane</keyword>
<keyword evidence="1" id="KW-0472">Membrane</keyword>
<dbReference type="Pfam" id="PF08570">
    <property type="entry name" value="DUF1761"/>
    <property type="match status" value="1"/>
</dbReference>
<protein>
    <submittedName>
        <fullName evidence="2">DUF1761 domain-containing protein</fullName>
    </submittedName>
</protein>
<organism evidence="2 3">
    <name type="scientific">Phenylobacterium conjunctum</name>
    <dbReference type="NCBI Taxonomy" id="1298959"/>
    <lineage>
        <taxon>Bacteria</taxon>
        <taxon>Pseudomonadati</taxon>
        <taxon>Pseudomonadota</taxon>
        <taxon>Alphaproteobacteria</taxon>
        <taxon>Caulobacterales</taxon>
        <taxon>Caulobacteraceae</taxon>
        <taxon>Phenylobacterium</taxon>
    </lineage>
</organism>
<dbReference type="RefSeq" id="WP_374344592.1">
    <property type="nucleotide sequence ID" value="NZ_JBHTLQ010000010.1"/>
</dbReference>
<reference evidence="3" key="1">
    <citation type="journal article" date="2019" name="Int. J. Syst. Evol. Microbiol.">
        <title>The Global Catalogue of Microorganisms (GCM) 10K type strain sequencing project: providing services to taxonomists for standard genome sequencing and annotation.</title>
        <authorList>
            <consortium name="The Broad Institute Genomics Platform"/>
            <consortium name="The Broad Institute Genome Sequencing Center for Infectious Disease"/>
            <person name="Wu L."/>
            <person name="Ma J."/>
        </authorList>
    </citation>
    <scope>NUCLEOTIDE SEQUENCE [LARGE SCALE GENOMIC DNA]</scope>
    <source>
        <strain evidence="3">CCUG 55074</strain>
    </source>
</reference>
<comment type="caution">
    <text evidence="2">The sequence shown here is derived from an EMBL/GenBank/DDBJ whole genome shotgun (WGS) entry which is preliminary data.</text>
</comment>
<dbReference type="InterPro" id="IPR013879">
    <property type="entry name" value="DUF1761"/>
</dbReference>
<dbReference type="EMBL" id="JBHTLQ010000010">
    <property type="protein sequence ID" value="MFD1190170.1"/>
    <property type="molecule type" value="Genomic_DNA"/>
</dbReference>
<gene>
    <name evidence="2" type="ORF">ACFQ27_06220</name>
</gene>
<dbReference type="Proteomes" id="UP001597216">
    <property type="component" value="Unassembled WGS sequence"/>
</dbReference>
<sequence length="142" mass="15106">MIKGVNWVAVAICVVLLEALGFLWYGVLLADVWTSAFTEAMGHPPSASGQALYMALGVVNTLILVVGLAWIFAKLGVNSLAGIGAAVAVWFFFNFTTMSIDFLYMQMPGRLVIMNMGYQLISYLIAGAILGLMPAKGAKAAP</sequence>
<feature type="transmembrane region" description="Helical" evidence="1">
    <location>
        <begin position="50"/>
        <end position="73"/>
    </location>
</feature>
<keyword evidence="1" id="KW-1133">Transmembrane helix</keyword>
<evidence type="ECO:0000313" key="3">
    <source>
        <dbReference type="Proteomes" id="UP001597216"/>
    </source>
</evidence>
<evidence type="ECO:0000256" key="1">
    <source>
        <dbReference type="SAM" id="Phobius"/>
    </source>
</evidence>
<accession>A0ABW3SZV8</accession>
<evidence type="ECO:0000313" key="2">
    <source>
        <dbReference type="EMBL" id="MFD1190170.1"/>
    </source>
</evidence>
<feature type="transmembrane region" description="Helical" evidence="1">
    <location>
        <begin position="116"/>
        <end position="135"/>
    </location>
</feature>
<proteinExistence type="predicted"/>
<name>A0ABW3SZV8_9CAUL</name>
<keyword evidence="3" id="KW-1185">Reference proteome</keyword>
<feature type="transmembrane region" description="Helical" evidence="1">
    <location>
        <begin position="80"/>
        <end position="104"/>
    </location>
</feature>
<feature type="transmembrane region" description="Helical" evidence="1">
    <location>
        <begin position="7"/>
        <end position="30"/>
    </location>
</feature>